<protein>
    <recommendedName>
        <fullName evidence="6">DUF3095 domain-containing protein</fullName>
    </recommendedName>
</protein>
<evidence type="ECO:0000313" key="4">
    <source>
        <dbReference type="Proteomes" id="UP000532273"/>
    </source>
</evidence>
<organism evidence="3 4">
    <name type="scientific">Pedobacter zeae</name>
    <dbReference type="NCBI Taxonomy" id="1737356"/>
    <lineage>
        <taxon>Bacteria</taxon>
        <taxon>Pseudomonadati</taxon>
        <taxon>Bacteroidota</taxon>
        <taxon>Sphingobacteriia</taxon>
        <taxon>Sphingobacteriales</taxon>
        <taxon>Sphingobacteriaceae</taxon>
        <taxon>Pedobacter</taxon>
    </lineage>
</organism>
<dbReference type="InterPro" id="IPR021445">
    <property type="entry name" value="DUF3095"/>
</dbReference>
<sequence>MSNNKSDLFYAELEQSSLPLAELFSSDSPFSTVPNDWDIILTDIKNSTAAVSEGKHQTVNLIATCTIVIVLNIAFGKEMDIPFFFGGDGATFIVPSSISGDIMGALGSFRASTKANFNLDLRIGAISVGDIYAAGFKLQIAKHSRSSVFSMPVILGNGLSYAEEQLKGTACNPFKASSTTVEADLTGMECRWDQIPVPIDQEEVLTLLVIGKTENQGTILSKVIAGIDAIYDSDKQRRPISTKKLKLKSTYNRLRSELLAKYNKGRLFLYLVNGISGLLAYFYFMTSSGKRYLSDLVEMSDNLVLDGRINTVISGTRAQRIQLIEALDKLESEGEIVFGAHISTSSIMSCYVRDMKNAHIHFVDGSQGGYTMAAREIKTKNQKAHQI</sequence>
<name>A0A7W6KBS4_9SPHI</name>
<keyword evidence="1" id="KW-1133">Transmembrane helix</keyword>
<evidence type="ECO:0000313" key="5">
    <source>
        <dbReference type="Proteomes" id="UP000642938"/>
    </source>
</evidence>
<keyword evidence="5" id="KW-1185">Reference proteome</keyword>
<reference evidence="3 4" key="3">
    <citation type="submission" date="2020-08" db="EMBL/GenBank/DDBJ databases">
        <title>Genomic Encyclopedia of Type Strains, Phase IV (KMG-IV): sequencing the most valuable type-strain genomes for metagenomic binning, comparative biology and taxonomic classification.</title>
        <authorList>
            <person name="Goeker M."/>
        </authorList>
    </citation>
    <scope>NUCLEOTIDE SEQUENCE [LARGE SCALE GENOMIC DNA]</scope>
    <source>
        <strain evidence="3 4">DSM 100774</strain>
    </source>
</reference>
<keyword evidence="1" id="KW-0812">Transmembrane</keyword>
<dbReference type="Proteomes" id="UP000642938">
    <property type="component" value="Unassembled WGS sequence"/>
</dbReference>
<evidence type="ECO:0008006" key="6">
    <source>
        <dbReference type="Google" id="ProtNLM"/>
    </source>
</evidence>
<evidence type="ECO:0000313" key="2">
    <source>
        <dbReference type="EMBL" id="GGG97702.1"/>
    </source>
</evidence>
<gene>
    <name evidence="2" type="ORF">GCM10007422_09650</name>
    <name evidence="3" type="ORF">GGQ60_001668</name>
</gene>
<evidence type="ECO:0000256" key="1">
    <source>
        <dbReference type="SAM" id="Phobius"/>
    </source>
</evidence>
<evidence type="ECO:0000313" key="3">
    <source>
        <dbReference type="EMBL" id="MBB4107687.1"/>
    </source>
</evidence>
<proteinExistence type="predicted"/>
<dbReference type="Pfam" id="PF11294">
    <property type="entry name" value="DUF3095"/>
    <property type="match status" value="1"/>
</dbReference>
<reference evidence="2" key="4">
    <citation type="submission" date="2024-05" db="EMBL/GenBank/DDBJ databases">
        <authorList>
            <person name="Sun Q."/>
            <person name="Zhou Y."/>
        </authorList>
    </citation>
    <scope>NUCLEOTIDE SEQUENCE</scope>
    <source>
        <strain evidence="2">CGMCC 1.15287</strain>
    </source>
</reference>
<dbReference type="EMBL" id="JACIEF010000002">
    <property type="protein sequence ID" value="MBB4107687.1"/>
    <property type="molecule type" value="Genomic_DNA"/>
</dbReference>
<keyword evidence="1" id="KW-0472">Membrane</keyword>
<feature type="transmembrane region" description="Helical" evidence="1">
    <location>
        <begin position="267"/>
        <end position="284"/>
    </location>
</feature>
<accession>A0A7W6KBS4</accession>
<reference evidence="2" key="1">
    <citation type="journal article" date="2014" name="Int. J. Syst. Evol. Microbiol.">
        <title>Complete genome of a new Firmicutes species belonging to the dominant human colonic microbiota ('Ruminococcus bicirculans') reveals two chromosomes and a selective capacity to utilize plant glucans.</title>
        <authorList>
            <consortium name="NISC Comparative Sequencing Program"/>
            <person name="Wegmann U."/>
            <person name="Louis P."/>
            <person name="Goesmann A."/>
            <person name="Henrissat B."/>
            <person name="Duncan S.H."/>
            <person name="Flint H.J."/>
        </authorList>
    </citation>
    <scope>NUCLEOTIDE SEQUENCE</scope>
    <source>
        <strain evidence="2">CGMCC 1.15287</strain>
    </source>
</reference>
<dbReference type="Proteomes" id="UP000532273">
    <property type="component" value="Unassembled WGS sequence"/>
</dbReference>
<reference evidence="5" key="2">
    <citation type="journal article" date="2019" name="Int. J. Syst. Evol. Microbiol.">
        <title>The Global Catalogue of Microorganisms (GCM) 10K type strain sequencing project: providing services to taxonomists for standard genome sequencing and annotation.</title>
        <authorList>
            <consortium name="The Broad Institute Genomics Platform"/>
            <consortium name="The Broad Institute Genome Sequencing Center for Infectious Disease"/>
            <person name="Wu L."/>
            <person name="Ma J."/>
        </authorList>
    </citation>
    <scope>NUCLEOTIDE SEQUENCE [LARGE SCALE GENOMIC DNA]</scope>
    <source>
        <strain evidence="5">CGMCC 1.15287</strain>
    </source>
</reference>
<dbReference type="RefSeq" id="WP_183762099.1">
    <property type="nucleotide sequence ID" value="NZ_BMHZ01000001.1"/>
</dbReference>
<dbReference type="EMBL" id="BMHZ01000001">
    <property type="protein sequence ID" value="GGG97702.1"/>
    <property type="molecule type" value="Genomic_DNA"/>
</dbReference>
<comment type="caution">
    <text evidence="3">The sequence shown here is derived from an EMBL/GenBank/DDBJ whole genome shotgun (WGS) entry which is preliminary data.</text>
</comment>
<dbReference type="AlphaFoldDB" id="A0A7W6KBS4"/>